<feature type="compositionally biased region" description="Basic and acidic residues" evidence="15">
    <location>
        <begin position="640"/>
        <end position="656"/>
    </location>
</feature>
<dbReference type="EC" id="2.7.1.30" evidence="5"/>
<keyword evidence="6" id="KW-0337">GPI-anchor biosynthesis</keyword>
<dbReference type="Pfam" id="PF00370">
    <property type="entry name" value="FGGY_N"/>
    <property type="match status" value="1"/>
</dbReference>
<evidence type="ECO:0000259" key="18">
    <source>
        <dbReference type="Pfam" id="PF00370"/>
    </source>
</evidence>
<dbReference type="InterPro" id="IPR018485">
    <property type="entry name" value="FGGY_C"/>
</dbReference>
<dbReference type="AlphaFoldDB" id="A0A9W6EZ61"/>
<feature type="compositionally biased region" description="Gly residues" evidence="15">
    <location>
        <begin position="594"/>
        <end position="639"/>
    </location>
</feature>
<name>A0A9W6EZ61_9CHLO</name>
<feature type="transmembrane region" description="Helical" evidence="16">
    <location>
        <begin position="172"/>
        <end position="193"/>
    </location>
</feature>
<feature type="transmembrane region" description="Helical" evidence="16">
    <location>
        <begin position="351"/>
        <end position="369"/>
    </location>
</feature>
<feature type="region of interest" description="Disordered" evidence="15">
    <location>
        <begin position="580"/>
        <end position="656"/>
    </location>
</feature>
<keyword evidence="8" id="KW-0808">Transferase</keyword>
<evidence type="ECO:0000256" key="16">
    <source>
        <dbReference type="SAM" id="Phobius"/>
    </source>
</evidence>
<keyword evidence="17" id="KW-0732">Signal</keyword>
<comment type="caution">
    <text evidence="20">The sequence shown here is derived from an EMBL/GenBank/DDBJ whole genome shotgun (WGS) entry which is preliminary data.</text>
</comment>
<keyword evidence="10" id="KW-0418">Kinase</keyword>
<evidence type="ECO:0000256" key="6">
    <source>
        <dbReference type="ARBA" id="ARBA00022502"/>
    </source>
</evidence>
<dbReference type="GO" id="GO:0004856">
    <property type="term" value="F:D-xylulokinase activity"/>
    <property type="evidence" value="ECO:0007669"/>
    <property type="project" value="InterPro"/>
</dbReference>
<dbReference type="CDD" id="cd07809">
    <property type="entry name" value="ASKHA_NBD_FGGY_BaXK-like"/>
    <property type="match status" value="1"/>
</dbReference>
<dbReference type="GO" id="GO:0000009">
    <property type="term" value="F:alpha-1,6-mannosyltransferase activity"/>
    <property type="evidence" value="ECO:0007669"/>
    <property type="project" value="InterPro"/>
</dbReference>
<dbReference type="PANTHER" id="PTHR12468:SF2">
    <property type="entry name" value="GPI MANNOSYLTRANSFERASE 2"/>
    <property type="match status" value="1"/>
</dbReference>
<feature type="chain" id="PRO_5040956911" description="glycerol kinase" evidence="17">
    <location>
        <begin position="31"/>
        <end position="1099"/>
    </location>
</feature>
<comment type="similarity">
    <text evidence="4">Belongs to the PIGV family.</text>
</comment>
<evidence type="ECO:0000256" key="10">
    <source>
        <dbReference type="ARBA" id="ARBA00022777"/>
    </source>
</evidence>
<dbReference type="InterPro" id="IPR006000">
    <property type="entry name" value="Xylulokinase"/>
</dbReference>
<dbReference type="GO" id="GO:0004370">
    <property type="term" value="F:glycerol kinase activity"/>
    <property type="evidence" value="ECO:0007669"/>
    <property type="project" value="UniProtKB-EC"/>
</dbReference>
<feature type="region of interest" description="Disordered" evidence="15">
    <location>
        <begin position="387"/>
        <end position="472"/>
    </location>
</feature>
<keyword evidence="12 16" id="KW-1133">Transmembrane helix</keyword>
<feature type="transmembrane region" description="Helical" evidence="16">
    <location>
        <begin position="258"/>
        <end position="279"/>
    </location>
</feature>
<evidence type="ECO:0000256" key="4">
    <source>
        <dbReference type="ARBA" id="ARBA00008698"/>
    </source>
</evidence>
<evidence type="ECO:0000259" key="19">
    <source>
        <dbReference type="Pfam" id="PF02782"/>
    </source>
</evidence>
<evidence type="ECO:0000256" key="9">
    <source>
        <dbReference type="ARBA" id="ARBA00022692"/>
    </source>
</evidence>
<evidence type="ECO:0000256" key="8">
    <source>
        <dbReference type="ARBA" id="ARBA00022679"/>
    </source>
</evidence>
<organism evidence="20 21">
    <name type="scientific">Pleodorina starrii</name>
    <dbReference type="NCBI Taxonomy" id="330485"/>
    <lineage>
        <taxon>Eukaryota</taxon>
        <taxon>Viridiplantae</taxon>
        <taxon>Chlorophyta</taxon>
        <taxon>core chlorophytes</taxon>
        <taxon>Chlorophyceae</taxon>
        <taxon>CS clade</taxon>
        <taxon>Chlamydomonadales</taxon>
        <taxon>Volvocaceae</taxon>
        <taxon>Pleodorina</taxon>
    </lineage>
</organism>
<dbReference type="InterPro" id="IPR043129">
    <property type="entry name" value="ATPase_NBD"/>
</dbReference>
<dbReference type="InterPro" id="IPR007315">
    <property type="entry name" value="PIG-V/Gpi18"/>
</dbReference>
<comment type="subcellular location">
    <subcellularLocation>
        <location evidence="1">Endoplasmic reticulum membrane</location>
        <topology evidence="1">Multi-pass membrane protein</topology>
    </subcellularLocation>
</comment>
<protein>
    <recommendedName>
        <fullName evidence="5">glycerol kinase</fullName>
        <ecNumber evidence="5">2.7.1.30</ecNumber>
    </recommendedName>
</protein>
<keyword evidence="13 16" id="KW-0472">Membrane</keyword>
<evidence type="ECO:0000313" key="20">
    <source>
        <dbReference type="EMBL" id="GLC50279.1"/>
    </source>
</evidence>
<accession>A0A9W6EZ61</accession>
<dbReference type="GO" id="GO:0005789">
    <property type="term" value="C:endoplasmic reticulum membrane"/>
    <property type="evidence" value="ECO:0007669"/>
    <property type="project" value="UniProtKB-SubCell"/>
</dbReference>
<evidence type="ECO:0000313" key="21">
    <source>
        <dbReference type="Proteomes" id="UP001165080"/>
    </source>
</evidence>
<dbReference type="Proteomes" id="UP001165080">
    <property type="component" value="Unassembled WGS sequence"/>
</dbReference>
<feature type="signal peptide" evidence="17">
    <location>
        <begin position="1"/>
        <end position="30"/>
    </location>
</feature>
<keyword evidence="11" id="KW-0256">Endoplasmic reticulum</keyword>
<dbReference type="EMBL" id="BRXU01000003">
    <property type="protein sequence ID" value="GLC50279.1"/>
    <property type="molecule type" value="Genomic_DNA"/>
</dbReference>
<evidence type="ECO:0000256" key="7">
    <source>
        <dbReference type="ARBA" id="ARBA00022676"/>
    </source>
</evidence>
<dbReference type="Pfam" id="PF02782">
    <property type="entry name" value="FGGY_C"/>
    <property type="match status" value="1"/>
</dbReference>
<dbReference type="GO" id="GO:0005997">
    <property type="term" value="P:xylulose metabolic process"/>
    <property type="evidence" value="ECO:0007669"/>
    <property type="project" value="InterPro"/>
</dbReference>
<dbReference type="InterPro" id="IPR018483">
    <property type="entry name" value="Carb_kinase_FGGY_CS"/>
</dbReference>
<evidence type="ECO:0000256" key="13">
    <source>
        <dbReference type="ARBA" id="ARBA00023136"/>
    </source>
</evidence>
<dbReference type="InterPro" id="IPR018484">
    <property type="entry name" value="FGGY_N"/>
</dbReference>
<evidence type="ECO:0000256" key="5">
    <source>
        <dbReference type="ARBA" id="ARBA00012099"/>
    </source>
</evidence>
<proteinExistence type="inferred from homology"/>
<dbReference type="PANTHER" id="PTHR12468">
    <property type="entry name" value="GPI MANNOSYLTRANSFERASE 2"/>
    <property type="match status" value="1"/>
</dbReference>
<dbReference type="SUPFAM" id="SSF53067">
    <property type="entry name" value="Actin-like ATPase domain"/>
    <property type="match status" value="2"/>
</dbReference>
<evidence type="ECO:0000256" key="15">
    <source>
        <dbReference type="SAM" id="MobiDB-lite"/>
    </source>
</evidence>
<keyword evidence="7" id="KW-0328">Glycosyltransferase</keyword>
<feature type="domain" description="Carbohydrate kinase FGGY C-terminal" evidence="19">
    <location>
        <begin position="858"/>
        <end position="1040"/>
    </location>
</feature>
<dbReference type="PROSITE" id="PS00933">
    <property type="entry name" value="FGGY_KINASES_1"/>
    <property type="match status" value="1"/>
</dbReference>
<sequence>MLRPEEWRLAILAASVRAVVLLLTTALDEALPDYDSSKFITPSSAAARVSYPVPEMPYHVAAPNLTIPSQPLGAGEPLGSQAAADGWPTGPLSSALLQGWLVWDSVFFADIEARGYVFEQYYAFFPVFPALLSMAPAGLFAVLALMLNAVASVASTVLLYRLGVCVLGDRQLAALACLFFVLNPATIFHAAAYTESAFTATTLASLYWLHCRGRLAPAVAAAAASCGLRSNGVVNAGYLGHFCLRRAVGAWPFSKVRALGYALLGIAAAVTAVCPLVAFQYAGYDTFCRFGSPSGSSSSGGSGGSGDAADRGRWPRPWCSSRVPYVYGFVQAEYWNVGFLRYWTLQQLPNFLLAAPVLLLSFAGLFEYGKSNGRHVLLRLGLTPSYKPQRGRPAAKHTAAGHTSHDPEGQATASRADGHSPAAWEGNGLRRRRDRAAAGGPPHAAGGPPHAAGGPPHAAGGPPHAAGGLVGAGNDASEGAAVAAAAAAAAAGGGTDSLGEDASGTGGCGGGDGGSGYLVPELAVFMYPWAFCLAVAVSSMHVQVATRFLLSACPPVYWYMAHLWLRAAGRPLGRGLRNHGCSEQSRAGNVGVTGQRGGDEWGGVGEGGGGPVGGRDGHAGGDGGGTRGGGGGRGGGDGVKAGEEGPRARARGGEEAVKEATAEALRGVDSSRVVGIGVSGQQHGLVVLGDEGQVLRPAKLWCDSESAEEARELSQKFGWTLVPSFTITKLLWLQRHEPEVFAATRCVLLPHDFINTWMTGRRVMEVGRRVMECGDASGTGVLDVAGRRWDLDAMDAVDPRVRTLFPPLISSPEEVVGGLLPEVASELGLPAGVLVAPGSGDNAMSALGAGAAGDGATVMSLGTSGTIFAKSPTPILDPTGVICPFCDATGAYLPLLCTLNCTRVLEEVREGFGMSHEELTALAEREPPGCGGVTWLPYMIGERTPCWPHASGALLGLRPGSLRPGLVYRAAIEGATLSLLSGFRRMVAAGLRPSPQLRLVGGGARNGLWRQVVADAFQMEVLLPAEPDSAALGAALQAAAVVEGATVCEYVARHPPPLLDEVVRPNPVHREAYEEALQRFEQLGQKLFSNNNNSSSSSK</sequence>
<dbReference type="GO" id="GO:0031501">
    <property type="term" value="C:mannosyltransferase complex"/>
    <property type="evidence" value="ECO:0007669"/>
    <property type="project" value="TreeGrafter"/>
</dbReference>
<dbReference type="NCBIfam" id="TIGR01312">
    <property type="entry name" value="XylB"/>
    <property type="match status" value="1"/>
</dbReference>
<dbReference type="GO" id="GO:0006506">
    <property type="term" value="P:GPI anchor biosynthetic process"/>
    <property type="evidence" value="ECO:0007669"/>
    <property type="project" value="UniProtKB-KW"/>
</dbReference>
<comment type="pathway">
    <text evidence="3">Polyol metabolism; glycerol degradation via glycerol kinase pathway; sn-glycerol 3-phosphate from glycerol: step 1/1.</text>
</comment>
<dbReference type="Gene3D" id="3.30.420.40">
    <property type="match status" value="2"/>
</dbReference>
<keyword evidence="21" id="KW-1185">Reference proteome</keyword>
<feature type="domain" description="Carbohydrate kinase FGGY N-terminal" evidence="18">
    <location>
        <begin position="657"/>
        <end position="848"/>
    </location>
</feature>
<evidence type="ECO:0000256" key="17">
    <source>
        <dbReference type="SAM" id="SignalP"/>
    </source>
</evidence>
<evidence type="ECO:0000256" key="12">
    <source>
        <dbReference type="ARBA" id="ARBA00022989"/>
    </source>
</evidence>
<evidence type="ECO:0000256" key="11">
    <source>
        <dbReference type="ARBA" id="ARBA00022824"/>
    </source>
</evidence>
<gene>
    <name evidence="20" type="primary">PLEST000234</name>
    <name evidence="20" type="ORF">PLESTB_000362000</name>
</gene>
<evidence type="ECO:0000256" key="1">
    <source>
        <dbReference type="ARBA" id="ARBA00004477"/>
    </source>
</evidence>
<keyword evidence="9 16" id="KW-0812">Transmembrane</keyword>
<reference evidence="20 21" key="1">
    <citation type="journal article" date="2023" name="Commun. Biol.">
        <title>Reorganization of the ancestral sex-determining regions during the evolution of trioecy in Pleodorina starrii.</title>
        <authorList>
            <person name="Takahashi K."/>
            <person name="Suzuki S."/>
            <person name="Kawai-Toyooka H."/>
            <person name="Yamamoto K."/>
            <person name="Hamaji T."/>
            <person name="Ootsuki R."/>
            <person name="Yamaguchi H."/>
            <person name="Kawachi M."/>
            <person name="Higashiyama T."/>
            <person name="Nozaki H."/>
        </authorList>
    </citation>
    <scope>NUCLEOTIDE SEQUENCE [LARGE SCALE GENOMIC DNA]</scope>
    <source>
        <strain evidence="20 21">NIES-4479</strain>
    </source>
</reference>
<feature type="transmembrane region" description="Helical" evidence="16">
    <location>
        <begin position="137"/>
        <end position="160"/>
    </location>
</feature>
<dbReference type="Pfam" id="PF04188">
    <property type="entry name" value="Mannosyl_trans2"/>
    <property type="match status" value="1"/>
</dbReference>
<dbReference type="GO" id="GO:0004376">
    <property type="term" value="F:GPI mannosyltransferase activity"/>
    <property type="evidence" value="ECO:0007669"/>
    <property type="project" value="InterPro"/>
</dbReference>
<comment type="pathway">
    <text evidence="2">Glycolipid biosynthesis; glycosylphosphatidylinositol-anchor biosynthesis.</text>
</comment>
<evidence type="ECO:0000256" key="2">
    <source>
        <dbReference type="ARBA" id="ARBA00004687"/>
    </source>
</evidence>
<keyword evidence="14" id="KW-0119">Carbohydrate metabolism</keyword>
<evidence type="ECO:0000256" key="14">
    <source>
        <dbReference type="ARBA" id="ARBA00023277"/>
    </source>
</evidence>
<feature type="compositionally biased region" description="Low complexity" evidence="15">
    <location>
        <begin position="437"/>
        <end position="472"/>
    </location>
</feature>
<evidence type="ECO:0000256" key="3">
    <source>
        <dbReference type="ARBA" id="ARBA00005190"/>
    </source>
</evidence>